<dbReference type="Proteomes" id="UP001642720">
    <property type="component" value="Unassembled WGS sequence"/>
</dbReference>
<sequence length="77" mass="8147">MAQPARSFLLLGARHYSTYNRTLLSVGKWESPRPSMGQASLQPSTSGAGHGSIGINATWQHSLLAAQELGRDGALAL</sequence>
<dbReference type="RefSeq" id="XP_073559553.1">
    <property type="nucleotide sequence ID" value="XM_073701936.1"/>
</dbReference>
<proteinExistence type="predicted"/>
<comment type="caution">
    <text evidence="2">The sequence shown here is derived from an EMBL/GenBank/DDBJ whole genome shotgun (WGS) entry which is preliminary data.</text>
</comment>
<reference evidence="2 3" key="1">
    <citation type="submission" date="2018-01" db="EMBL/GenBank/DDBJ databases">
        <title>Genome characterization of the sugarcane-associated fungus Trichoderma ghanense CCMA-1212 and their application in lignocelulose bioconversion.</title>
        <authorList>
            <person name="Steindorff A.S."/>
            <person name="Mendes T.D."/>
            <person name="Vilela E.S.D."/>
            <person name="Rodrigues D.S."/>
            <person name="Formighieri E.F."/>
            <person name="Melo I.S."/>
            <person name="Favaro L.C.L."/>
        </authorList>
    </citation>
    <scope>NUCLEOTIDE SEQUENCE [LARGE SCALE GENOMIC DNA]</scope>
    <source>
        <strain evidence="2 3">CCMA-1212</strain>
    </source>
</reference>
<evidence type="ECO:0000256" key="1">
    <source>
        <dbReference type="SAM" id="MobiDB-lite"/>
    </source>
</evidence>
<gene>
    <name evidence="2" type="ORF">CCMA1212_004639</name>
</gene>
<keyword evidence="3" id="KW-1185">Reference proteome</keyword>
<organism evidence="2 3">
    <name type="scientific">Trichoderma ghanense</name>
    <dbReference type="NCBI Taxonomy" id="65468"/>
    <lineage>
        <taxon>Eukaryota</taxon>
        <taxon>Fungi</taxon>
        <taxon>Dikarya</taxon>
        <taxon>Ascomycota</taxon>
        <taxon>Pezizomycotina</taxon>
        <taxon>Sordariomycetes</taxon>
        <taxon>Hypocreomycetidae</taxon>
        <taxon>Hypocreales</taxon>
        <taxon>Hypocreaceae</taxon>
        <taxon>Trichoderma</taxon>
    </lineage>
</organism>
<dbReference type="EMBL" id="PPTA01000005">
    <property type="protein sequence ID" value="TFB03352.1"/>
    <property type="molecule type" value="Genomic_DNA"/>
</dbReference>
<dbReference type="GeneID" id="300576386"/>
<name>A0ABY2H4Z1_9HYPO</name>
<protein>
    <submittedName>
        <fullName evidence="2">Uncharacterized protein</fullName>
    </submittedName>
</protein>
<evidence type="ECO:0000313" key="2">
    <source>
        <dbReference type="EMBL" id="TFB03352.1"/>
    </source>
</evidence>
<evidence type="ECO:0000313" key="3">
    <source>
        <dbReference type="Proteomes" id="UP001642720"/>
    </source>
</evidence>
<feature type="region of interest" description="Disordered" evidence="1">
    <location>
        <begin position="31"/>
        <end position="52"/>
    </location>
</feature>
<accession>A0ABY2H4Z1</accession>
<feature type="compositionally biased region" description="Polar residues" evidence="1">
    <location>
        <begin position="37"/>
        <end position="47"/>
    </location>
</feature>